<dbReference type="PANTHER" id="PTHR42648">
    <property type="entry name" value="TRANSPOSASE, PUTATIVE-RELATED"/>
    <property type="match status" value="1"/>
</dbReference>
<dbReference type="Pfam" id="PF07727">
    <property type="entry name" value="RVT_2"/>
    <property type="match status" value="1"/>
</dbReference>
<name>A0A6L2K1P7_TANCI</name>
<feature type="domain" description="CCHC-type" evidence="5">
    <location>
        <begin position="188"/>
        <end position="203"/>
    </location>
</feature>
<organism evidence="7">
    <name type="scientific">Tanacetum cinerariifolium</name>
    <name type="common">Dalmatian daisy</name>
    <name type="synonym">Chrysanthemum cinerariifolium</name>
    <dbReference type="NCBI Taxonomy" id="118510"/>
    <lineage>
        <taxon>Eukaryota</taxon>
        <taxon>Viridiplantae</taxon>
        <taxon>Streptophyta</taxon>
        <taxon>Embryophyta</taxon>
        <taxon>Tracheophyta</taxon>
        <taxon>Spermatophyta</taxon>
        <taxon>Magnoliopsida</taxon>
        <taxon>eudicotyledons</taxon>
        <taxon>Gunneridae</taxon>
        <taxon>Pentapetalae</taxon>
        <taxon>asterids</taxon>
        <taxon>campanulids</taxon>
        <taxon>Asterales</taxon>
        <taxon>Asteraceae</taxon>
        <taxon>Asteroideae</taxon>
        <taxon>Anthemideae</taxon>
        <taxon>Anthemidinae</taxon>
        <taxon>Tanacetum</taxon>
    </lineage>
</organism>
<dbReference type="Pfam" id="PF25597">
    <property type="entry name" value="SH3_retrovirus"/>
    <property type="match status" value="1"/>
</dbReference>
<feature type="region of interest" description="Disordered" evidence="4">
    <location>
        <begin position="340"/>
        <end position="378"/>
    </location>
</feature>
<dbReference type="SUPFAM" id="SSF57756">
    <property type="entry name" value="Retrovirus zinc finger-like domains"/>
    <property type="match status" value="1"/>
</dbReference>
<dbReference type="GO" id="GO:0003676">
    <property type="term" value="F:nucleic acid binding"/>
    <property type="evidence" value="ECO:0007669"/>
    <property type="project" value="InterPro"/>
</dbReference>
<keyword evidence="1" id="KW-0479">Metal-binding</keyword>
<sequence>MLGTVPPILSPLGTNTGNPTSPNRIDHILVDNTNNPTTTNVAQNVVNEDLPQLFDSRGGSHVTNVPAFDIEDFTSWKDMRLANQDKRLKSIIIACLPIDVMKSVINLNTFTRLKCLLNDLENKGVSIPQAEDNDTDVEEDTRSSNEFLADLNAEFHDRALLANQKRFYKRSRRVGSAKKPMDKSKETCFSCCKLGHIQKDCPSNKISTPSYPSPNKTYNKPKFHSNSTPQINKNVDNHQKDYKEKYKGLKAEIAIFTKKIDAMSKGKSKKGLVAELFDWDDESASSEDEGTTRVKAFMAIAEDEPSTENVNARSAFRVEPIGTSADVITLADLTQTSSVSRETKKVHDKESSIKVTKKKAQTKSSYVPDPCPDKKADSSTEQLLLTLMEEVKGFKDQIKTPLVNSRSVSQSGSSKSTKGKQKTWFGPCKYCRKMENLNEVRVKELRSDNDTEFKNHKLGEFCNEKGISQNFSSPCTPEQNGVAEKRNRTLIETARTILNSTNLPKQFWGEAVNTACYTQTIYIIVKRHGKTAYDVFKGRSLYIRYFHVFGCPMHIHNHREYLGKFDEKADDGFFLGYILVAKAFRVFNIRRQEMKETYHVTFSEDDEAIFKSSTKGDEIHFNENRSFHNDEFLIPRSKVSQRSGNDDYFPYNINSPDESPEFTIADDHPVHNEPDNFESVDNLEPAETLVPVSYGKTIIRTKWIFRNKMDEIGVVIKNKARLVAQGFIQEEMIGFDETFAPIVRLEAIKNFIAYASYMGFMVYQMDVKSFDMKAYLDSDYAGCNLDRKSTSVGCQILGGKLVYWSAKKQSSVAMSSAEAEYVVAAGCHLADYDVLYDKKMMENASE</sequence>
<reference evidence="7" key="1">
    <citation type="journal article" date="2019" name="Sci. Rep.">
        <title>Draft genome of Tanacetum cinerariifolium, the natural source of mosquito coil.</title>
        <authorList>
            <person name="Yamashiro T."/>
            <person name="Shiraishi A."/>
            <person name="Satake H."/>
            <person name="Nakayama K."/>
        </authorList>
    </citation>
    <scope>NUCLEOTIDE SEQUENCE</scope>
</reference>
<dbReference type="Gene3D" id="4.10.60.10">
    <property type="entry name" value="Zinc finger, CCHC-type"/>
    <property type="match status" value="1"/>
</dbReference>
<evidence type="ECO:0000259" key="5">
    <source>
        <dbReference type="PROSITE" id="PS50158"/>
    </source>
</evidence>
<evidence type="ECO:0000256" key="2">
    <source>
        <dbReference type="ARBA" id="ARBA00022801"/>
    </source>
</evidence>
<dbReference type="GO" id="GO:0016787">
    <property type="term" value="F:hydrolase activity"/>
    <property type="evidence" value="ECO:0007669"/>
    <property type="project" value="UniProtKB-KW"/>
</dbReference>
<dbReference type="InterPro" id="IPR001878">
    <property type="entry name" value="Znf_CCHC"/>
</dbReference>
<dbReference type="PANTHER" id="PTHR42648:SF32">
    <property type="entry name" value="RIBONUCLEASE H-LIKE DOMAIN, GAG-PRE-INTEGRASE DOMAIN PROTEIN-RELATED"/>
    <property type="match status" value="1"/>
</dbReference>
<keyword evidence="2" id="KW-0378">Hydrolase</keyword>
<evidence type="ECO:0000313" key="7">
    <source>
        <dbReference type="EMBL" id="GEU42800.1"/>
    </source>
</evidence>
<protein>
    <submittedName>
        <fullName evidence="7">Retrovirus-related Pol polyprotein from transposon TNT 1-94</fullName>
    </submittedName>
</protein>
<keyword evidence="3" id="KW-0863">Zinc-finger</keyword>
<dbReference type="SUPFAM" id="SSF53098">
    <property type="entry name" value="Ribonuclease H-like"/>
    <property type="match status" value="1"/>
</dbReference>
<evidence type="ECO:0000256" key="1">
    <source>
        <dbReference type="ARBA" id="ARBA00022723"/>
    </source>
</evidence>
<dbReference type="InterPro" id="IPR036397">
    <property type="entry name" value="RNaseH_sf"/>
</dbReference>
<dbReference type="SMART" id="SM00343">
    <property type="entry name" value="ZnF_C2HC"/>
    <property type="match status" value="1"/>
</dbReference>
<dbReference type="GO" id="GO:0015074">
    <property type="term" value="P:DNA integration"/>
    <property type="evidence" value="ECO:0007669"/>
    <property type="project" value="InterPro"/>
</dbReference>
<dbReference type="EMBL" id="BKCJ010001618">
    <property type="protein sequence ID" value="GEU42800.1"/>
    <property type="molecule type" value="Genomic_DNA"/>
</dbReference>
<feature type="compositionally biased region" description="Polar residues" evidence="4">
    <location>
        <begin position="12"/>
        <end position="22"/>
    </location>
</feature>
<feature type="compositionally biased region" description="Basic and acidic residues" evidence="4">
    <location>
        <begin position="341"/>
        <end position="352"/>
    </location>
</feature>
<dbReference type="Gene3D" id="3.30.420.10">
    <property type="entry name" value="Ribonuclease H-like superfamily/Ribonuclease H"/>
    <property type="match status" value="1"/>
</dbReference>
<comment type="caution">
    <text evidence="7">The sequence shown here is derived from an EMBL/GenBank/DDBJ whole genome shotgun (WGS) entry which is preliminary data.</text>
</comment>
<feature type="domain" description="Integrase catalytic" evidence="6">
    <location>
        <begin position="443"/>
        <end position="540"/>
    </location>
</feature>
<dbReference type="InterPro" id="IPR036875">
    <property type="entry name" value="Znf_CCHC_sf"/>
</dbReference>
<proteinExistence type="predicted"/>
<evidence type="ECO:0000259" key="6">
    <source>
        <dbReference type="PROSITE" id="PS50994"/>
    </source>
</evidence>
<dbReference type="InterPro" id="IPR057670">
    <property type="entry name" value="SH3_retrovirus"/>
</dbReference>
<accession>A0A6L2K1P7</accession>
<keyword evidence="3" id="KW-0862">Zinc</keyword>
<dbReference type="InterPro" id="IPR013103">
    <property type="entry name" value="RVT_2"/>
</dbReference>
<dbReference type="InterPro" id="IPR001584">
    <property type="entry name" value="Integrase_cat-core"/>
</dbReference>
<dbReference type="PROSITE" id="PS50158">
    <property type="entry name" value="ZF_CCHC"/>
    <property type="match status" value="1"/>
</dbReference>
<dbReference type="InterPro" id="IPR039537">
    <property type="entry name" value="Retrotran_Ty1/copia-like"/>
</dbReference>
<dbReference type="InterPro" id="IPR012337">
    <property type="entry name" value="RNaseH-like_sf"/>
</dbReference>
<gene>
    <name evidence="7" type="ORF">Tci_014778</name>
</gene>
<evidence type="ECO:0000256" key="4">
    <source>
        <dbReference type="SAM" id="MobiDB-lite"/>
    </source>
</evidence>
<feature type="region of interest" description="Disordered" evidence="4">
    <location>
        <begin position="1"/>
        <end position="22"/>
    </location>
</feature>
<dbReference type="GO" id="GO:0008270">
    <property type="term" value="F:zinc ion binding"/>
    <property type="evidence" value="ECO:0007669"/>
    <property type="project" value="UniProtKB-KW"/>
</dbReference>
<dbReference type="AlphaFoldDB" id="A0A6L2K1P7"/>
<evidence type="ECO:0000256" key="3">
    <source>
        <dbReference type="PROSITE-ProRule" id="PRU00047"/>
    </source>
</evidence>
<dbReference type="CDD" id="cd09272">
    <property type="entry name" value="RNase_HI_RT_Ty1"/>
    <property type="match status" value="1"/>
</dbReference>
<dbReference type="PROSITE" id="PS50994">
    <property type="entry name" value="INTEGRASE"/>
    <property type="match status" value="1"/>
</dbReference>